<evidence type="ECO:0008006" key="4">
    <source>
        <dbReference type="Google" id="ProtNLM"/>
    </source>
</evidence>
<dbReference type="SUPFAM" id="SSF56784">
    <property type="entry name" value="HAD-like"/>
    <property type="match status" value="1"/>
</dbReference>
<accession>A0ABX3YGG1</accession>
<organism evidence="2 3">
    <name type="scientific">Streptomyces pharetrae CZA14</name>
    <dbReference type="NCBI Taxonomy" id="1144883"/>
    <lineage>
        <taxon>Bacteria</taxon>
        <taxon>Bacillati</taxon>
        <taxon>Actinomycetota</taxon>
        <taxon>Actinomycetes</taxon>
        <taxon>Kitasatosporales</taxon>
        <taxon>Streptomycetaceae</taxon>
        <taxon>Streptomyces</taxon>
    </lineage>
</organism>
<dbReference type="InterPro" id="IPR036412">
    <property type="entry name" value="HAD-like_sf"/>
</dbReference>
<dbReference type="EMBL" id="MRYD01000094">
    <property type="protein sequence ID" value="OSZ58995.1"/>
    <property type="molecule type" value="Genomic_DNA"/>
</dbReference>
<keyword evidence="3" id="KW-1185">Reference proteome</keyword>
<evidence type="ECO:0000313" key="2">
    <source>
        <dbReference type="EMBL" id="OSZ58995.1"/>
    </source>
</evidence>
<reference evidence="2 3" key="1">
    <citation type="submission" date="2016-12" db="EMBL/GenBank/DDBJ databases">
        <title>Genome Mining:The Detection of Biosynthetic Gene Clusters to Aid in the Expression of Curamycin A produced by Streptomyces sp. strain CZA14.</title>
        <authorList>
            <person name="Durrell K.A."/>
            <person name="Kirby B.M."/>
            <person name="Khan W."/>
            <person name="Mthethwa T."/>
            <person name="Le Roes-Hill M."/>
        </authorList>
    </citation>
    <scope>NUCLEOTIDE SEQUENCE [LARGE SCALE GENOMIC DNA]</scope>
    <source>
        <strain evidence="2 3">CZA14</strain>
    </source>
</reference>
<feature type="region of interest" description="Disordered" evidence="1">
    <location>
        <begin position="95"/>
        <end position="121"/>
    </location>
</feature>
<dbReference type="InterPro" id="IPR004446">
    <property type="entry name" value="Heptose_bisP_phosphatase"/>
</dbReference>
<evidence type="ECO:0000256" key="1">
    <source>
        <dbReference type="SAM" id="MobiDB-lite"/>
    </source>
</evidence>
<protein>
    <recommendedName>
        <fullName evidence="4">HAD family hydrolase</fullName>
    </recommendedName>
</protein>
<dbReference type="Proteomes" id="UP000194266">
    <property type="component" value="Unassembled WGS sequence"/>
</dbReference>
<name>A0ABX3YGG1_9ACTN</name>
<dbReference type="InterPro" id="IPR023214">
    <property type="entry name" value="HAD_sf"/>
</dbReference>
<feature type="compositionally biased region" description="Basic and acidic residues" evidence="1">
    <location>
        <begin position="100"/>
        <end position="114"/>
    </location>
</feature>
<dbReference type="PANTHER" id="PTHR42891:SF1">
    <property type="entry name" value="D-GLYCERO-BETA-D-MANNO-HEPTOSE-1,7-BISPHOSPHATE 7-PHOSPHATASE"/>
    <property type="match status" value="1"/>
</dbReference>
<evidence type="ECO:0000313" key="3">
    <source>
        <dbReference type="Proteomes" id="UP000194266"/>
    </source>
</evidence>
<gene>
    <name evidence="2" type="ORF">OQI_18630</name>
</gene>
<comment type="caution">
    <text evidence="2">The sequence shown here is derived from an EMBL/GenBank/DDBJ whole genome shotgun (WGS) entry which is preliminary data.</text>
</comment>
<dbReference type="Pfam" id="PF13242">
    <property type="entry name" value="Hydrolase_like"/>
    <property type="match status" value="1"/>
</dbReference>
<dbReference type="Gene3D" id="3.40.50.1000">
    <property type="entry name" value="HAD superfamily/HAD-like"/>
    <property type="match status" value="1"/>
</dbReference>
<proteinExistence type="predicted"/>
<dbReference type="PANTHER" id="PTHR42891">
    <property type="entry name" value="D-GLYCERO-BETA-D-MANNO-HEPTOSE-1,7-BISPHOSPHATE 7-PHOSPHATASE"/>
    <property type="match status" value="1"/>
</dbReference>
<dbReference type="RefSeq" id="WP_318275416.1">
    <property type="nucleotide sequence ID" value="NZ_MRYD01000094.1"/>
</dbReference>
<sequence length="148" mass="15037">MSSPCADRSPRQAETRRVDTRVDELLGPFDVWAVCPHAADEDCHCCAPQPALLLWAAGRLCTAPAACALVGDTAADAEAAQRVGARALLLPTRGNATGREGAREAAWEGARAGKTEAGAGADGSAAQIVADLPAVARALVPETPDGPG</sequence>